<dbReference type="EMBL" id="JX880034">
    <property type="protein sequence ID" value="AFV29126.1"/>
    <property type="molecule type" value="Genomic_DNA"/>
</dbReference>
<organism evidence="2 3">
    <name type="scientific">Escherichia phage IME11</name>
    <dbReference type="NCBI Taxonomy" id="1239384"/>
    <lineage>
        <taxon>Viruses</taxon>
        <taxon>Duplodnaviria</taxon>
        <taxon>Heunggongvirae</taxon>
        <taxon>Uroviricota</taxon>
        <taxon>Caudoviricetes</taxon>
        <taxon>Schitoviridae</taxon>
        <taxon>Enquatrovirinae</taxon>
        <taxon>Gamaleyavirus</taxon>
        <taxon>Gamaleyavirus IME11</taxon>
    </lineage>
</organism>
<reference evidence="2 3" key="1">
    <citation type="journal article" date="2012" name="J. Virol.">
        <title>Complete Genome Sequence of IME11, a New N4-Like Bacteriophage.</title>
        <authorList>
            <person name="Fan H."/>
            <person name="Fan H."/>
            <person name="An X."/>
            <person name="Huang Y."/>
            <person name="Zhang Z."/>
            <person name="Mi Z."/>
            <person name="Tong Y."/>
        </authorList>
    </citation>
    <scope>NUCLEOTIDE SEQUENCE [LARGE SCALE GENOMIC DNA]</scope>
</reference>
<dbReference type="GeneID" id="13997494"/>
<evidence type="ECO:0000256" key="1">
    <source>
        <dbReference type="SAM" id="MobiDB-lite"/>
    </source>
</evidence>
<dbReference type="RefSeq" id="YP_006990682.1">
    <property type="nucleotide sequence ID" value="NC_019423.1"/>
</dbReference>
<evidence type="ECO:0000313" key="3">
    <source>
        <dbReference type="Proteomes" id="UP000001223"/>
    </source>
</evidence>
<gene>
    <name evidence="2" type="ORF">IME11_77</name>
</gene>
<dbReference type="Proteomes" id="UP000001223">
    <property type="component" value="Segment"/>
</dbReference>
<proteinExistence type="predicted"/>
<keyword evidence="3" id="KW-1185">Reference proteome</keyword>
<name>K4MQ62_9CAUD</name>
<feature type="region of interest" description="Disordered" evidence="1">
    <location>
        <begin position="1"/>
        <end position="27"/>
    </location>
</feature>
<accession>K4MQ62</accession>
<protein>
    <submittedName>
        <fullName evidence="2">Uncharacterized protein</fullName>
    </submittedName>
</protein>
<sequence>MSLTDCKSESPQEALERFEEAVRQQEQYQSDLHHYGESDIDISDENVDSKYQKAKAELLTWFSYIP</sequence>
<dbReference type="KEGG" id="vg:13997494"/>
<feature type="compositionally biased region" description="Basic and acidic residues" evidence="1">
    <location>
        <begin position="1"/>
        <end position="23"/>
    </location>
</feature>
<evidence type="ECO:0000313" key="2">
    <source>
        <dbReference type="EMBL" id="AFV29126.1"/>
    </source>
</evidence>